<evidence type="ECO:0000313" key="1">
    <source>
        <dbReference type="EMBL" id="MET8439184.1"/>
    </source>
</evidence>
<protein>
    <submittedName>
        <fullName evidence="1">Antitoxin MazE7</fullName>
    </submittedName>
</protein>
<organism evidence="1 2">
    <name type="scientific">Streptomyces sp. 900116325</name>
    <dbReference type="NCBI Taxonomy" id="3154295"/>
    <lineage>
        <taxon>Bacteria</taxon>
        <taxon>Bacillati</taxon>
        <taxon>Actinomycetota</taxon>
        <taxon>Actinomycetes</taxon>
        <taxon>Kitasatosporales</taxon>
        <taxon>Streptomycetaceae</taxon>
        <taxon>Streptomyces</taxon>
    </lineage>
</organism>
<accession>A0ABV2UQ16</accession>
<dbReference type="RefSeq" id="WP_356504658.1">
    <property type="nucleotide sequence ID" value="NZ_JBEXEF010000273.1"/>
</dbReference>
<gene>
    <name evidence="1" type="ORF">ABZV61_42380</name>
</gene>
<sequence>MADTSVRITTATRDRLAALAKARGMSLAAYLDDLSHQEEHQALLGRATVSFDAALGRPGFVDAFDTAFGGLPEAPASSQAA</sequence>
<name>A0ABV2UQ16_9ACTN</name>
<dbReference type="Proteomes" id="UP001550044">
    <property type="component" value="Unassembled WGS sequence"/>
</dbReference>
<reference evidence="1 2" key="1">
    <citation type="submission" date="2024-06" db="EMBL/GenBank/DDBJ databases">
        <title>The Natural Products Discovery Center: Release of the First 8490 Sequenced Strains for Exploring Actinobacteria Biosynthetic Diversity.</title>
        <authorList>
            <person name="Kalkreuter E."/>
            <person name="Kautsar S.A."/>
            <person name="Yang D."/>
            <person name="Bader C.D."/>
            <person name="Teijaro C.N."/>
            <person name="Fluegel L."/>
            <person name="Davis C.M."/>
            <person name="Simpson J.R."/>
            <person name="Lauterbach L."/>
            <person name="Steele A.D."/>
            <person name="Gui C."/>
            <person name="Meng S."/>
            <person name="Li G."/>
            <person name="Viehrig K."/>
            <person name="Ye F."/>
            <person name="Su P."/>
            <person name="Kiefer A.F."/>
            <person name="Nichols A."/>
            <person name="Cepeda A.J."/>
            <person name="Yan W."/>
            <person name="Fan B."/>
            <person name="Jiang Y."/>
            <person name="Adhikari A."/>
            <person name="Zheng C.-J."/>
            <person name="Schuster L."/>
            <person name="Cowan T.M."/>
            <person name="Smanski M.J."/>
            <person name="Chevrette M.G."/>
            <person name="De Carvalho L.P.S."/>
            <person name="Shen B."/>
        </authorList>
    </citation>
    <scope>NUCLEOTIDE SEQUENCE [LARGE SCALE GENOMIC DNA]</scope>
    <source>
        <strain evidence="1 2">NPDC005137</strain>
    </source>
</reference>
<evidence type="ECO:0000313" key="2">
    <source>
        <dbReference type="Proteomes" id="UP001550044"/>
    </source>
</evidence>
<proteinExistence type="predicted"/>
<comment type="caution">
    <text evidence="1">The sequence shown here is derived from an EMBL/GenBank/DDBJ whole genome shotgun (WGS) entry which is preliminary data.</text>
</comment>
<keyword evidence="2" id="KW-1185">Reference proteome</keyword>
<dbReference type="EMBL" id="JBEXIP010000097">
    <property type="protein sequence ID" value="MET8439184.1"/>
    <property type="molecule type" value="Genomic_DNA"/>
</dbReference>